<feature type="transmembrane region" description="Helical" evidence="5">
    <location>
        <begin position="406"/>
        <end position="428"/>
    </location>
</feature>
<evidence type="ECO:0000256" key="3">
    <source>
        <dbReference type="ARBA" id="ARBA00022989"/>
    </source>
</evidence>
<feature type="transmembrane region" description="Helical" evidence="5">
    <location>
        <begin position="366"/>
        <end position="385"/>
    </location>
</feature>
<sequence>GKDTKLYANALSMYLLKKGKWRIPKECINELIDYRSVEYIYEEDCRLKLTNGLFTDLLDFSSSFHVLPLELGKGGRMTEDEIKPELYGLIFFALLKKEFYPGAKQLVETGFVRIHHLLVGCQLLQEVANDWKTTNLHKENLTRLKEAFTHRALQITRCIYETEKKKKDQSYNELVENELGEPVGHAGRLLLNHGYLEDAIKTANKTFLEKDTVSKILNKIWYGEEKTSKHQVWSIIMLASVHLLVMPLLMISMETGPLKWCYKKYKLPVMKVLTQMLGYFALLVLYAYMLLFNLNKELSYMDMFIAGWMGSFFLNEIKQAFVSALRKRFKNYLKDSWNRLDWTLMTMYASGMILKFGDDKAYQDASQILLVVTFILLSIRILHMFSMSKFLGPKLVIIHKMFKDTFIFMVILTVIMLSYNVSFHSLLYPNAEISWKEMEKMMQNGYWMLFGELNLDRDTLKEPECTFNKTIYNSDAVSRCPTTLGLHVAPYLKAIYGLIAVILLLNLLIAIYSDTFEKVQQESEFHWSQLRNGFLEEFSVKTIFPIHLQLLELPFCLVHFIIWCAGVCVKRKASNKVHHGSIKQRQKPVDRETLNGKPMFVRGNNI</sequence>
<feature type="non-terminal residue" evidence="7">
    <location>
        <position position="1"/>
    </location>
</feature>
<keyword evidence="8" id="KW-1185">Reference proteome</keyword>
<evidence type="ECO:0000256" key="5">
    <source>
        <dbReference type="SAM" id="Phobius"/>
    </source>
</evidence>
<dbReference type="PANTHER" id="PTHR13800:SF1">
    <property type="entry name" value="TRANSIENT RECEPTOR POTENTIAL CATION CHANNEL TRPM"/>
    <property type="match status" value="1"/>
</dbReference>
<evidence type="ECO:0000313" key="7">
    <source>
        <dbReference type="EMBL" id="VDI72970.1"/>
    </source>
</evidence>
<evidence type="ECO:0000313" key="8">
    <source>
        <dbReference type="Proteomes" id="UP000596742"/>
    </source>
</evidence>
<feature type="transmembrane region" description="Helical" evidence="5">
    <location>
        <begin position="272"/>
        <end position="292"/>
    </location>
</feature>
<evidence type="ECO:0000256" key="1">
    <source>
        <dbReference type="ARBA" id="ARBA00004141"/>
    </source>
</evidence>
<evidence type="ECO:0000256" key="2">
    <source>
        <dbReference type="ARBA" id="ARBA00022692"/>
    </source>
</evidence>
<dbReference type="InterPro" id="IPR050927">
    <property type="entry name" value="TRPM"/>
</dbReference>
<dbReference type="AlphaFoldDB" id="A0A8B6H1J7"/>
<gene>
    <name evidence="7" type="ORF">MGAL_10B046325</name>
</gene>
<dbReference type="GO" id="GO:0030001">
    <property type="term" value="P:metal ion transport"/>
    <property type="evidence" value="ECO:0007669"/>
    <property type="project" value="TreeGrafter"/>
</dbReference>
<feature type="transmembrane region" description="Helical" evidence="5">
    <location>
        <begin position="232"/>
        <end position="251"/>
    </location>
</feature>
<protein>
    <recommendedName>
        <fullName evidence="6">Ion transport domain-containing protein</fullName>
    </recommendedName>
</protein>
<keyword evidence="2 5" id="KW-0812">Transmembrane</keyword>
<keyword evidence="4 5" id="KW-0472">Membrane</keyword>
<accession>A0A8B6H1J7</accession>
<feature type="transmembrane region" description="Helical" evidence="5">
    <location>
        <begin position="494"/>
        <end position="512"/>
    </location>
</feature>
<reference evidence="7" key="1">
    <citation type="submission" date="2018-11" db="EMBL/GenBank/DDBJ databases">
        <authorList>
            <person name="Alioto T."/>
            <person name="Alioto T."/>
        </authorList>
    </citation>
    <scope>NUCLEOTIDE SEQUENCE</scope>
</reference>
<proteinExistence type="predicted"/>
<evidence type="ECO:0000256" key="4">
    <source>
        <dbReference type="ARBA" id="ARBA00023136"/>
    </source>
</evidence>
<dbReference type="InterPro" id="IPR005821">
    <property type="entry name" value="Ion_trans_dom"/>
</dbReference>
<keyword evidence="3 5" id="KW-1133">Transmembrane helix</keyword>
<dbReference type="GO" id="GO:0005261">
    <property type="term" value="F:monoatomic cation channel activity"/>
    <property type="evidence" value="ECO:0007669"/>
    <property type="project" value="TreeGrafter"/>
</dbReference>
<dbReference type="Proteomes" id="UP000596742">
    <property type="component" value="Unassembled WGS sequence"/>
</dbReference>
<evidence type="ECO:0000259" key="6">
    <source>
        <dbReference type="Pfam" id="PF00520"/>
    </source>
</evidence>
<feature type="domain" description="Ion transport" evidence="6">
    <location>
        <begin position="292"/>
        <end position="523"/>
    </location>
</feature>
<organism evidence="7 8">
    <name type="scientific">Mytilus galloprovincialis</name>
    <name type="common">Mediterranean mussel</name>
    <dbReference type="NCBI Taxonomy" id="29158"/>
    <lineage>
        <taxon>Eukaryota</taxon>
        <taxon>Metazoa</taxon>
        <taxon>Spiralia</taxon>
        <taxon>Lophotrochozoa</taxon>
        <taxon>Mollusca</taxon>
        <taxon>Bivalvia</taxon>
        <taxon>Autobranchia</taxon>
        <taxon>Pteriomorphia</taxon>
        <taxon>Mytilida</taxon>
        <taxon>Mytiloidea</taxon>
        <taxon>Mytilidae</taxon>
        <taxon>Mytilinae</taxon>
        <taxon>Mytilus</taxon>
    </lineage>
</organism>
<dbReference type="EMBL" id="UYJE01009380">
    <property type="protein sequence ID" value="VDI72970.1"/>
    <property type="molecule type" value="Genomic_DNA"/>
</dbReference>
<dbReference type="Pfam" id="PF00520">
    <property type="entry name" value="Ion_trans"/>
    <property type="match status" value="1"/>
</dbReference>
<name>A0A8B6H1J7_MYTGA</name>
<comment type="subcellular location">
    <subcellularLocation>
        <location evidence="1">Membrane</location>
        <topology evidence="1">Multi-pass membrane protein</topology>
    </subcellularLocation>
</comment>
<dbReference type="OrthoDB" id="9994106at2759"/>
<dbReference type="PANTHER" id="PTHR13800">
    <property type="entry name" value="TRANSIENT RECEPTOR POTENTIAL CATION CHANNEL, SUBFAMILY M, MEMBER 6"/>
    <property type="match status" value="1"/>
</dbReference>
<dbReference type="GO" id="GO:0005886">
    <property type="term" value="C:plasma membrane"/>
    <property type="evidence" value="ECO:0007669"/>
    <property type="project" value="TreeGrafter"/>
</dbReference>
<comment type="caution">
    <text evidence="7">The sequence shown here is derived from an EMBL/GenBank/DDBJ whole genome shotgun (WGS) entry which is preliminary data.</text>
</comment>